<proteinExistence type="predicted"/>
<gene>
    <name evidence="1" type="ORF">ACPOL_3758</name>
</gene>
<protein>
    <submittedName>
        <fullName evidence="1">Uncharacterized protein</fullName>
    </submittedName>
</protein>
<evidence type="ECO:0000313" key="1">
    <source>
        <dbReference type="EMBL" id="AXC13037.1"/>
    </source>
</evidence>
<name>A0A2Z5G2Y7_9BACT</name>
<dbReference type="EMBL" id="CP030840">
    <property type="protein sequence ID" value="AXC13037.1"/>
    <property type="molecule type" value="Genomic_DNA"/>
</dbReference>
<dbReference type="AlphaFoldDB" id="A0A2Z5G2Y7"/>
<sequence>MELGWSPWLYLGKADDGPGVNCGMRNCAQPLDRAWADEGVRLDCGDVNPEHAKAVFSGLRCGLWQAST</sequence>
<dbReference type="KEGG" id="abas:ACPOL_3758"/>
<dbReference type="Proteomes" id="UP000253606">
    <property type="component" value="Chromosome"/>
</dbReference>
<organism evidence="1 2">
    <name type="scientific">Acidisarcina polymorpha</name>
    <dbReference type="NCBI Taxonomy" id="2211140"/>
    <lineage>
        <taxon>Bacteria</taxon>
        <taxon>Pseudomonadati</taxon>
        <taxon>Acidobacteriota</taxon>
        <taxon>Terriglobia</taxon>
        <taxon>Terriglobales</taxon>
        <taxon>Acidobacteriaceae</taxon>
        <taxon>Acidisarcina</taxon>
    </lineage>
</organism>
<keyword evidence="2" id="KW-1185">Reference proteome</keyword>
<accession>A0A2Z5G2Y7</accession>
<reference evidence="1 2" key="1">
    <citation type="journal article" date="2018" name="Front. Microbiol.">
        <title>Hydrolytic Capabilities as a Key to Environmental Success: Chitinolytic and Cellulolytic Acidobacteria From Acidic Sub-arctic Soils and Boreal Peatlands.</title>
        <authorList>
            <person name="Belova S.E."/>
            <person name="Ravin N.V."/>
            <person name="Pankratov T.A."/>
            <person name="Rakitin A.L."/>
            <person name="Ivanova A.A."/>
            <person name="Beletsky A.V."/>
            <person name="Mardanov A.V."/>
            <person name="Sinninghe Damste J.S."/>
            <person name="Dedysh S.N."/>
        </authorList>
    </citation>
    <scope>NUCLEOTIDE SEQUENCE [LARGE SCALE GENOMIC DNA]</scope>
    <source>
        <strain evidence="1 2">SBC82</strain>
    </source>
</reference>
<evidence type="ECO:0000313" key="2">
    <source>
        <dbReference type="Proteomes" id="UP000253606"/>
    </source>
</evidence>